<evidence type="ECO:0000313" key="4">
    <source>
        <dbReference type="Proteomes" id="UP000017820"/>
    </source>
</evidence>
<dbReference type="PANTHER" id="PTHR30204">
    <property type="entry name" value="REDOX-CYCLING DRUG-SENSING TRANSCRIPTIONAL ACTIVATOR SOXR"/>
    <property type="match status" value="1"/>
</dbReference>
<dbReference type="SUPFAM" id="SSF46955">
    <property type="entry name" value="Putative DNA-binding domain"/>
    <property type="match status" value="1"/>
</dbReference>
<dbReference type="CDD" id="cd04770">
    <property type="entry name" value="HTH_HMRTR"/>
    <property type="match status" value="1"/>
</dbReference>
<dbReference type="Proteomes" id="UP000017820">
    <property type="component" value="Unassembled WGS sequence"/>
</dbReference>
<reference evidence="3 4" key="1">
    <citation type="submission" date="2013-07" db="EMBL/GenBank/DDBJ databases">
        <title>Draft genome sequence of Pseudoalteromonas luteoviolacea 2ta16.</title>
        <authorList>
            <person name="Allen E.E."/>
            <person name="Azam F."/>
            <person name="Podell S."/>
        </authorList>
    </citation>
    <scope>NUCLEOTIDE SEQUENCE [LARGE SCALE GENOMIC DNA]</scope>
    <source>
        <strain evidence="3 4">2ta16</strain>
    </source>
</reference>
<dbReference type="Pfam" id="PF13411">
    <property type="entry name" value="MerR_1"/>
    <property type="match status" value="1"/>
</dbReference>
<sequence>MCVQQIANASVSLLALKFDLLWLTGCTGLRASADFIVLTEWITMAMYRIGQLAKLLDVSTDTLRYYEQQELLVANERSAAGYRLYDKQAVDRLRFIIRAKEVGFNLKDIQELLSIKIDKQLYRCEEVKTLTLQKRDWVREKISELSMFERSLTLLADQCCGGDEPANACSILTALEDLDDTHQ</sequence>
<dbReference type="EMBL" id="AUSV01000092">
    <property type="protein sequence ID" value="ESP91726.1"/>
    <property type="molecule type" value="Genomic_DNA"/>
</dbReference>
<dbReference type="AlphaFoldDB" id="V4H2N6"/>
<comment type="caution">
    <text evidence="3">The sequence shown here is derived from an EMBL/GenBank/DDBJ whole genome shotgun (WGS) entry which is preliminary data.</text>
</comment>
<dbReference type="GO" id="GO:0003677">
    <property type="term" value="F:DNA binding"/>
    <property type="evidence" value="ECO:0007669"/>
    <property type="project" value="UniProtKB-KW"/>
</dbReference>
<dbReference type="PROSITE" id="PS50937">
    <property type="entry name" value="HTH_MERR_2"/>
    <property type="match status" value="1"/>
</dbReference>
<proteinExistence type="predicted"/>
<dbReference type="SMART" id="SM00422">
    <property type="entry name" value="HTH_MERR"/>
    <property type="match status" value="1"/>
</dbReference>
<dbReference type="InterPro" id="IPR047057">
    <property type="entry name" value="MerR_fam"/>
</dbReference>
<dbReference type="PRINTS" id="PR00040">
    <property type="entry name" value="HTHMERR"/>
</dbReference>
<dbReference type="InterPro" id="IPR009061">
    <property type="entry name" value="DNA-bd_dom_put_sf"/>
</dbReference>
<dbReference type="InterPro" id="IPR000551">
    <property type="entry name" value="MerR-type_HTH_dom"/>
</dbReference>
<accession>V4H2N6</accession>
<keyword evidence="1" id="KW-0238">DNA-binding</keyword>
<gene>
    <name evidence="3" type="ORF">PL2TA16_05366</name>
</gene>
<evidence type="ECO:0000313" key="3">
    <source>
        <dbReference type="EMBL" id="ESP91726.1"/>
    </source>
</evidence>
<dbReference type="Gene3D" id="1.10.1660.10">
    <property type="match status" value="1"/>
</dbReference>
<feature type="domain" description="HTH merR-type" evidence="2">
    <location>
        <begin position="46"/>
        <end position="115"/>
    </location>
</feature>
<evidence type="ECO:0000259" key="2">
    <source>
        <dbReference type="PROSITE" id="PS50937"/>
    </source>
</evidence>
<dbReference type="PATRIC" id="fig|1353533.3.peg.3965"/>
<evidence type="ECO:0000256" key="1">
    <source>
        <dbReference type="ARBA" id="ARBA00023125"/>
    </source>
</evidence>
<name>V4H2N6_PSEL2</name>
<dbReference type="NCBIfam" id="NF007069">
    <property type="entry name" value="PRK09514.1"/>
    <property type="match status" value="1"/>
</dbReference>
<dbReference type="GO" id="GO:0003700">
    <property type="term" value="F:DNA-binding transcription factor activity"/>
    <property type="evidence" value="ECO:0007669"/>
    <property type="project" value="InterPro"/>
</dbReference>
<protein>
    <submittedName>
        <fullName evidence="3">Putative transcriptional regulator</fullName>
    </submittedName>
</protein>
<organism evidence="3 4">
    <name type="scientific">Pseudoalteromonas luteoviolacea (strain 2ta16)</name>
    <dbReference type="NCBI Taxonomy" id="1353533"/>
    <lineage>
        <taxon>Bacteria</taxon>
        <taxon>Pseudomonadati</taxon>
        <taxon>Pseudomonadota</taxon>
        <taxon>Gammaproteobacteria</taxon>
        <taxon>Alteromonadales</taxon>
        <taxon>Pseudoalteromonadaceae</taxon>
        <taxon>Pseudoalteromonas</taxon>
    </lineage>
</organism>
<dbReference type="PANTHER" id="PTHR30204:SF92">
    <property type="entry name" value="HTH-TYPE TRANSCRIPTIONAL REGULATOR ZNTR"/>
    <property type="match status" value="1"/>
</dbReference>